<reference evidence="1 2" key="1">
    <citation type="submission" date="2014-02" db="EMBL/GenBank/DDBJ databases">
        <title>The small core and large imbalanced accessory genome model reveals a collaborative survival strategy of Sorangium cellulosum strains in nature.</title>
        <authorList>
            <person name="Han K."/>
            <person name="Peng R."/>
            <person name="Blom J."/>
            <person name="Li Y.-Z."/>
        </authorList>
    </citation>
    <scope>NUCLEOTIDE SEQUENCE [LARGE SCALE GENOMIC DNA]</scope>
    <source>
        <strain evidence="1 2">So0011-07</strain>
    </source>
</reference>
<sequence>MALLLSAGSLTTIACTSPVDPQSEQGSGTVSLPLVTSTGGNFRLHNATFSIDAMNGAHVATLDSDSDPDAETLTATLFQGPYRVRLLDGWQLDRIEADGTESPVAAALVSQNPQIIDVDASATTDVSFTFTTGQGTIVLGDGAVDIQFDVTPNDGLAQCNLLYNYYCPSGQTCLLADASGRTFCASPGTLPVGSPCTSDQCVAGAQCLKVDQDNPEQGVCTQFCNVNDTTFGVNCLSLGLDDSSVGFVGPAPEGTCDLLTQTGCAEGEACQYSGGSFASCGVPGTTPAGGACSGETCGAGYQCYNGVCTEICDARQFYAYRPGCYYCYNVGTGNAGRCYN</sequence>
<name>A0A150S4Q4_SORCE</name>
<proteinExistence type="predicted"/>
<accession>A0A150S4Q4</accession>
<dbReference type="Proteomes" id="UP000075635">
    <property type="component" value="Unassembled WGS sequence"/>
</dbReference>
<comment type="caution">
    <text evidence="1">The sequence shown here is derived from an EMBL/GenBank/DDBJ whole genome shotgun (WGS) entry which is preliminary data.</text>
</comment>
<organism evidence="1 2">
    <name type="scientific">Sorangium cellulosum</name>
    <name type="common">Polyangium cellulosum</name>
    <dbReference type="NCBI Taxonomy" id="56"/>
    <lineage>
        <taxon>Bacteria</taxon>
        <taxon>Pseudomonadati</taxon>
        <taxon>Myxococcota</taxon>
        <taxon>Polyangia</taxon>
        <taxon>Polyangiales</taxon>
        <taxon>Polyangiaceae</taxon>
        <taxon>Sorangium</taxon>
    </lineage>
</organism>
<protein>
    <submittedName>
        <fullName evidence="1">Uncharacterized protein</fullName>
    </submittedName>
</protein>
<dbReference type="AlphaFoldDB" id="A0A150S4Q4"/>
<evidence type="ECO:0000313" key="1">
    <source>
        <dbReference type="EMBL" id="KYF87377.1"/>
    </source>
</evidence>
<dbReference type="EMBL" id="JEMB01001446">
    <property type="protein sequence ID" value="KYF87377.1"/>
    <property type="molecule type" value="Genomic_DNA"/>
</dbReference>
<evidence type="ECO:0000313" key="2">
    <source>
        <dbReference type="Proteomes" id="UP000075635"/>
    </source>
</evidence>
<gene>
    <name evidence="1" type="ORF">BE17_18670</name>
</gene>